<dbReference type="RefSeq" id="WP_114378112.1">
    <property type="nucleotide sequence ID" value="NZ_QPJD01000001.1"/>
</dbReference>
<dbReference type="SUPFAM" id="SSF46785">
    <property type="entry name" value="Winged helix' DNA-binding domain"/>
    <property type="match status" value="1"/>
</dbReference>
<dbReference type="GO" id="GO:0005829">
    <property type="term" value="C:cytosol"/>
    <property type="evidence" value="ECO:0007669"/>
    <property type="project" value="TreeGrafter"/>
</dbReference>
<proteinExistence type="inferred from homology"/>
<dbReference type="PRINTS" id="PR00039">
    <property type="entry name" value="HTHLYSR"/>
</dbReference>
<keyword evidence="2" id="KW-0805">Transcription regulation</keyword>
<dbReference type="Pfam" id="PF00126">
    <property type="entry name" value="HTH_1"/>
    <property type="match status" value="1"/>
</dbReference>
<keyword evidence="4" id="KW-0804">Transcription</keyword>
<keyword evidence="3 6" id="KW-0238">DNA-binding</keyword>
<accession>A0A368WCK7</accession>
<feature type="domain" description="HTH lysR-type" evidence="5">
    <location>
        <begin position="1"/>
        <end position="58"/>
    </location>
</feature>
<dbReference type="FunFam" id="1.10.10.10:FF:000001">
    <property type="entry name" value="LysR family transcriptional regulator"/>
    <property type="match status" value="1"/>
</dbReference>
<dbReference type="InterPro" id="IPR050950">
    <property type="entry name" value="HTH-type_LysR_regulators"/>
</dbReference>
<dbReference type="EMBL" id="QPJD01000001">
    <property type="protein sequence ID" value="RCW51867.1"/>
    <property type="molecule type" value="Genomic_DNA"/>
</dbReference>
<dbReference type="Pfam" id="PF03466">
    <property type="entry name" value="LysR_substrate"/>
    <property type="match status" value="1"/>
</dbReference>
<gene>
    <name evidence="6" type="ORF">DFP97_101211</name>
</gene>
<comment type="caution">
    <text evidence="6">The sequence shown here is derived from an EMBL/GenBank/DDBJ whole genome shotgun (WGS) entry which is preliminary data.</text>
</comment>
<evidence type="ECO:0000259" key="5">
    <source>
        <dbReference type="PROSITE" id="PS50931"/>
    </source>
</evidence>
<keyword evidence="7" id="KW-1185">Reference proteome</keyword>
<comment type="similarity">
    <text evidence="1">Belongs to the LysR transcriptional regulatory family.</text>
</comment>
<sequence length="297" mass="32758">MELLQLKYFQTVARLQHMTKSAEELRITQPALSKMISTLEKDLDTKLFDRESKFIRLNDQGKLFLKYVTTALNALEDGKVALQDVSENSTNAVNLYVEVASHLLPDLLASFRQHYPGIHFNLLQHAAGHVHQPSYDLCLSTSLSMNPSTDNLTLLTEEILLAVPAGHPLADRSSVKLAELSEEAFLSLSAGKTLRETTDLLCKQAGFLPNIIFESDDPATVRGLIKAGLGVAFIPAVTWGGSTGASVVLLPIEEPLSTRTIKLYWPADRYLKKAAVLFREFTVDYFAKLTQAGGGIR</sequence>
<organism evidence="6 7">
    <name type="scientific">Paenibacillus prosopidis</name>
    <dbReference type="NCBI Taxonomy" id="630520"/>
    <lineage>
        <taxon>Bacteria</taxon>
        <taxon>Bacillati</taxon>
        <taxon>Bacillota</taxon>
        <taxon>Bacilli</taxon>
        <taxon>Bacillales</taxon>
        <taxon>Paenibacillaceae</taxon>
        <taxon>Paenibacillus</taxon>
    </lineage>
</organism>
<dbReference type="InterPro" id="IPR036388">
    <property type="entry name" value="WH-like_DNA-bd_sf"/>
</dbReference>
<dbReference type="InterPro" id="IPR000847">
    <property type="entry name" value="LysR_HTH_N"/>
</dbReference>
<dbReference type="GO" id="GO:0003700">
    <property type="term" value="F:DNA-binding transcription factor activity"/>
    <property type="evidence" value="ECO:0007669"/>
    <property type="project" value="InterPro"/>
</dbReference>
<dbReference type="PANTHER" id="PTHR30419">
    <property type="entry name" value="HTH-TYPE TRANSCRIPTIONAL REGULATOR YBHD"/>
    <property type="match status" value="1"/>
</dbReference>
<dbReference type="InterPro" id="IPR005119">
    <property type="entry name" value="LysR_subst-bd"/>
</dbReference>
<dbReference type="Gene3D" id="1.10.10.10">
    <property type="entry name" value="Winged helix-like DNA-binding domain superfamily/Winged helix DNA-binding domain"/>
    <property type="match status" value="1"/>
</dbReference>
<dbReference type="GO" id="GO:0003677">
    <property type="term" value="F:DNA binding"/>
    <property type="evidence" value="ECO:0007669"/>
    <property type="project" value="UniProtKB-KW"/>
</dbReference>
<dbReference type="Proteomes" id="UP000252415">
    <property type="component" value="Unassembled WGS sequence"/>
</dbReference>
<evidence type="ECO:0000313" key="7">
    <source>
        <dbReference type="Proteomes" id="UP000252415"/>
    </source>
</evidence>
<dbReference type="OrthoDB" id="9803735at2"/>
<evidence type="ECO:0000256" key="3">
    <source>
        <dbReference type="ARBA" id="ARBA00023125"/>
    </source>
</evidence>
<dbReference type="PANTHER" id="PTHR30419:SF28">
    <property type="entry name" value="HTH-TYPE TRANSCRIPTIONAL REGULATOR BSDA"/>
    <property type="match status" value="1"/>
</dbReference>
<evidence type="ECO:0000313" key="6">
    <source>
        <dbReference type="EMBL" id="RCW51867.1"/>
    </source>
</evidence>
<dbReference type="Gene3D" id="3.40.190.290">
    <property type="match status" value="1"/>
</dbReference>
<dbReference type="AlphaFoldDB" id="A0A368WCK7"/>
<evidence type="ECO:0000256" key="2">
    <source>
        <dbReference type="ARBA" id="ARBA00023015"/>
    </source>
</evidence>
<reference evidence="6 7" key="1">
    <citation type="submission" date="2018-07" db="EMBL/GenBank/DDBJ databases">
        <title>Genomic Encyclopedia of Type Strains, Phase III (KMG-III): the genomes of soil and plant-associated and newly described type strains.</title>
        <authorList>
            <person name="Whitman W."/>
        </authorList>
    </citation>
    <scope>NUCLEOTIDE SEQUENCE [LARGE SCALE GENOMIC DNA]</scope>
    <source>
        <strain evidence="6 7">CECT 7506</strain>
    </source>
</reference>
<dbReference type="InterPro" id="IPR036390">
    <property type="entry name" value="WH_DNA-bd_sf"/>
</dbReference>
<protein>
    <submittedName>
        <fullName evidence="6">DNA-binding transcriptional LysR family regulator</fullName>
    </submittedName>
</protein>
<evidence type="ECO:0000256" key="1">
    <source>
        <dbReference type="ARBA" id="ARBA00009437"/>
    </source>
</evidence>
<dbReference type="PROSITE" id="PS50931">
    <property type="entry name" value="HTH_LYSR"/>
    <property type="match status" value="1"/>
</dbReference>
<name>A0A368WCK7_9BACL</name>
<dbReference type="SUPFAM" id="SSF53850">
    <property type="entry name" value="Periplasmic binding protein-like II"/>
    <property type="match status" value="1"/>
</dbReference>
<evidence type="ECO:0000256" key="4">
    <source>
        <dbReference type="ARBA" id="ARBA00023163"/>
    </source>
</evidence>